<gene>
    <name evidence="1" type="ORF">GJU80_07735</name>
</gene>
<sequence length="141" mass="16066">MRPSWLPHHAFQYTKPIFLTNSLIAVTFIICVTAVSKILAGVYFAVSIVSYLMYKFDKQIAQTTKKKRQAYQGRIPEKNLHILDALGGWPGALVSRTVYQHKTSKISFIRIFWLTVAINIAIAYALLIHYADNPLLSLLRN</sequence>
<dbReference type="Pfam" id="PF06961">
    <property type="entry name" value="DUF1294"/>
    <property type="match status" value="1"/>
</dbReference>
<dbReference type="EMBL" id="WJXO01000001">
    <property type="protein sequence ID" value="MRN38370.1"/>
    <property type="molecule type" value="Genomic_DNA"/>
</dbReference>
<name>A0A5Q3S996_9NEIS</name>
<dbReference type="Proteomes" id="UP000486297">
    <property type="component" value="Unassembled WGS sequence"/>
</dbReference>
<reference evidence="1" key="1">
    <citation type="journal article" name="Emerg. Infect. Dis.">
        <title>Two cases of a newly characterized neisseria species.</title>
        <authorList>
            <person name="Mustapha M."/>
            <person name="Lemos A.P.S."/>
            <person name="Harrison L.H."/>
            <person name="Vantyne D."/>
            <person name="Sacchi C.T."/>
        </authorList>
    </citation>
    <scope>NUCLEOTIDE SEQUENCE</scope>
    <source>
        <strain evidence="1">N.95.16</strain>
    </source>
</reference>
<evidence type="ECO:0000313" key="2">
    <source>
        <dbReference type="Proteomes" id="UP000486297"/>
    </source>
</evidence>
<organism evidence="1 2">
    <name type="scientific">Neisseria brasiliensis</name>
    <dbReference type="NCBI Taxonomy" id="2666100"/>
    <lineage>
        <taxon>Bacteria</taxon>
        <taxon>Pseudomonadati</taxon>
        <taxon>Pseudomonadota</taxon>
        <taxon>Betaproteobacteria</taxon>
        <taxon>Neisseriales</taxon>
        <taxon>Neisseriaceae</taxon>
        <taxon>Neisseria</taxon>
    </lineage>
</organism>
<proteinExistence type="predicted"/>
<comment type="caution">
    <text evidence="1">The sequence shown here is derived from an EMBL/GenBank/DDBJ whole genome shotgun (WGS) entry which is preliminary data.</text>
</comment>
<evidence type="ECO:0000313" key="1">
    <source>
        <dbReference type="EMBL" id="MRN38370.1"/>
    </source>
</evidence>
<keyword evidence="2" id="KW-1185">Reference proteome</keyword>
<protein>
    <submittedName>
        <fullName evidence="1">DUF1294 domain-containing protein</fullName>
    </submittedName>
</protein>
<accession>A0A5Q3S996</accession>
<dbReference type="InterPro" id="IPR010718">
    <property type="entry name" value="DUF1294"/>
</dbReference>
<dbReference type="AlphaFoldDB" id="A0A5Q3S996"/>